<accession>A0A6J4SU60</accession>
<organism evidence="2">
    <name type="scientific">uncultured Solirubrobacteraceae bacterium</name>
    <dbReference type="NCBI Taxonomy" id="1162706"/>
    <lineage>
        <taxon>Bacteria</taxon>
        <taxon>Bacillati</taxon>
        <taxon>Actinomycetota</taxon>
        <taxon>Thermoleophilia</taxon>
        <taxon>Solirubrobacterales</taxon>
        <taxon>Solirubrobacteraceae</taxon>
        <taxon>environmental samples</taxon>
    </lineage>
</organism>
<name>A0A6J4SU60_9ACTN</name>
<feature type="region of interest" description="Disordered" evidence="1">
    <location>
        <begin position="1"/>
        <end position="76"/>
    </location>
</feature>
<feature type="compositionally biased region" description="Low complexity" evidence="1">
    <location>
        <begin position="38"/>
        <end position="60"/>
    </location>
</feature>
<feature type="non-terminal residue" evidence="2">
    <location>
        <position position="76"/>
    </location>
</feature>
<feature type="non-terminal residue" evidence="2">
    <location>
        <position position="1"/>
    </location>
</feature>
<protein>
    <submittedName>
        <fullName evidence="2">Uncharacterized protein</fullName>
    </submittedName>
</protein>
<sequence>ARQPQLPPAAHPLAAPSGEPRSDENRPSRGRRGGVGRGRAVLGSARSRGGAPSPAAARGPLTTGRPAVPLAMGRGV</sequence>
<evidence type="ECO:0000256" key="1">
    <source>
        <dbReference type="SAM" id="MobiDB-lite"/>
    </source>
</evidence>
<dbReference type="AlphaFoldDB" id="A0A6J4SU60"/>
<feature type="compositionally biased region" description="Pro residues" evidence="1">
    <location>
        <begin position="1"/>
        <end position="10"/>
    </location>
</feature>
<reference evidence="2" key="1">
    <citation type="submission" date="2020-02" db="EMBL/GenBank/DDBJ databases">
        <authorList>
            <person name="Meier V. D."/>
        </authorList>
    </citation>
    <scope>NUCLEOTIDE SEQUENCE</scope>
    <source>
        <strain evidence="2">AVDCRST_MAG67</strain>
    </source>
</reference>
<dbReference type="EMBL" id="CADCVQ010000093">
    <property type="protein sequence ID" value="CAA9505260.1"/>
    <property type="molecule type" value="Genomic_DNA"/>
</dbReference>
<proteinExistence type="predicted"/>
<gene>
    <name evidence="2" type="ORF">AVDCRST_MAG67-2371</name>
</gene>
<evidence type="ECO:0000313" key="2">
    <source>
        <dbReference type="EMBL" id="CAA9505260.1"/>
    </source>
</evidence>